<dbReference type="EMBL" id="BTGU01000005">
    <property type="protein sequence ID" value="GMN35683.1"/>
    <property type="molecule type" value="Genomic_DNA"/>
</dbReference>
<feature type="chain" id="PRO_5041719825" evidence="9">
    <location>
        <begin position="18"/>
        <end position="413"/>
    </location>
</feature>
<comment type="subcellular location">
    <subcellularLocation>
        <location evidence="2">Membrane</location>
    </subcellularLocation>
    <subcellularLocation>
        <location evidence="1">Secreted</location>
        <location evidence="1">Cell wall</location>
    </subcellularLocation>
</comment>
<evidence type="ECO:0000256" key="8">
    <source>
        <dbReference type="ARBA" id="ARBA00038043"/>
    </source>
</evidence>
<keyword evidence="11" id="KW-1185">Reference proteome</keyword>
<feature type="signal peptide" evidence="9">
    <location>
        <begin position="1"/>
        <end position="17"/>
    </location>
</feature>
<evidence type="ECO:0000256" key="3">
    <source>
        <dbReference type="ARBA" id="ARBA00022512"/>
    </source>
</evidence>
<dbReference type="FunFam" id="3.80.10.10:FF:000400">
    <property type="entry name" value="Nuclear pore complex protein NUP107"/>
    <property type="match status" value="1"/>
</dbReference>
<accession>A0AA87ZY91</accession>
<proteinExistence type="inferred from homology"/>
<dbReference type="Pfam" id="PF00560">
    <property type="entry name" value="LRR_1"/>
    <property type="match status" value="2"/>
</dbReference>
<keyword evidence="3" id="KW-0964">Secreted</keyword>
<keyword evidence="3" id="KW-0134">Cell wall</keyword>
<dbReference type="GO" id="GO:0016020">
    <property type="term" value="C:membrane"/>
    <property type="evidence" value="ECO:0007669"/>
    <property type="project" value="UniProtKB-SubCell"/>
</dbReference>
<keyword evidence="6" id="KW-0677">Repeat</keyword>
<dbReference type="InterPro" id="IPR053213">
    <property type="entry name" value="RLP29"/>
</dbReference>
<dbReference type="PANTHER" id="PTHR48009:SF12">
    <property type="entry name" value="LEUCINE-RICH REPEAT RECEPTOR-LIKE PROTEIN KINASE PEPR2"/>
    <property type="match status" value="1"/>
</dbReference>
<comment type="similarity">
    <text evidence="8">Belongs to the polygalacturonase-inhibiting protein family.</text>
</comment>
<dbReference type="PRINTS" id="PR00019">
    <property type="entry name" value="LEURICHRPT"/>
</dbReference>
<dbReference type="InterPro" id="IPR001611">
    <property type="entry name" value="Leu-rich_rpt"/>
</dbReference>
<keyword evidence="7" id="KW-0472">Membrane</keyword>
<evidence type="ECO:0000256" key="2">
    <source>
        <dbReference type="ARBA" id="ARBA00004370"/>
    </source>
</evidence>
<dbReference type="InterPro" id="IPR032675">
    <property type="entry name" value="LRR_dom_sf"/>
</dbReference>
<dbReference type="PANTHER" id="PTHR48009">
    <property type="entry name" value="LEUCINE-RICH REPEAT (LRR) FAMILY PROTEIN"/>
    <property type="match status" value="1"/>
</dbReference>
<evidence type="ECO:0000256" key="1">
    <source>
        <dbReference type="ARBA" id="ARBA00004191"/>
    </source>
</evidence>
<dbReference type="SUPFAM" id="SSF52058">
    <property type="entry name" value="L domain-like"/>
    <property type="match status" value="1"/>
</dbReference>
<protein>
    <submittedName>
        <fullName evidence="10">Uncharacterized protein</fullName>
    </submittedName>
</protein>
<evidence type="ECO:0000313" key="11">
    <source>
        <dbReference type="Proteomes" id="UP001187192"/>
    </source>
</evidence>
<name>A0AA87ZY91_FICCA</name>
<gene>
    <name evidence="10" type="ORF">TIFTF001_005440</name>
</gene>
<evidence type="ECO:0000313" key="10">
    <source>
        <dbReference type="EMBL" id="GMN35683.1"/>
    </source>
</evidence>
<comment type="caution">
    <text evidence="10">The sequence shown here is derived from an EMBL/GenBank/DDBJ whole genome shotgun (WGS) entry which is preliminary data.</text>
</comment>
<dbReference type="Pfam" id="PF13855">
    <property type="entry name" value="LRR_8"/>
    <property type="match status" value="2"/>
</dbReference>
<organism evidence="10 11">
    <name type="scientific">Ficus carica</name>
    <name type="common">Common fig</name>
    <dbReference type="NCBI Taxonomy" id="3494"/>
    <lineage>
        <taxon>Eukaryota</taxon>
        <taxon>Viridiplantae</taxon>
        <taxon>Streptophyta</taxon>
        <taxon>Embryophyta</taxon>
        <taxon>Tracheophyta</taxon>
        <taxon>Spermatophyta</taxon>
        <taxon>Magnoliopsida</taxon>
        <taxon>eudicotyledons</taxon>
        <taxon>Gunneridae</taxon>
        <taxon>Pentapetalae</taxon>
        <taxon>rosids</taxon>
        <taxon>fabids</taxon>
        <taxon>Rosales</taxon>
        <taxon>Moraceae</taxon>
        <taxon>Ficeae</taxon>
        <taxon>Ficus</taxon>
    </lineage>
</organism>
<reference evidence="10" key="1">
    <citation type="submission" date="2023-07" db="EMBL/GenBank/DDBJ databases">
        <title>draft genome sequence of fig (Ficus carica).</title>
        <authorList>
            <person name="Takahashi T."/>
            <person name="Nishimura K."/>
        </authorList>
    </citation>
    <scope>NUCLEOTIDE SEQUENCE</scope>
</reference>
<sequence length="413" mass="45137">MLLLLSVFTKILHTTHSITFPGDIQILKDLKNGLDPNSITPGSCLSSWDFSVDPCDHLFTNRFTCGFRCDRLVSGFSRVTEITLDPTGYTGSLASTGWTLPYLQTLDLSENSFHGPIPGSLSNLTGLNRLCLSMNSLTGPVPGSLGSLSLLEELYLDNNFLVGPIPFSFNGLVGLKRLELQQNNLSGEVPDLGKLKNLYYLDLSDNRLSGEVPATLPTSLVELSLRNNTLFGKLPNSLGGLVILQVLDLSYNELNGRVRSFLFDHPSLEQLTLSHNRFSSLEVVNNEGVNSKLIALDLSYNELRGLLPAFMGSMTELSALSLEHNKFTGMIPSQYAVKAARPGHGTSPFERLLLGGNYLFGPIPGPLLGLKEGSVNVSLVDNCLYRCPDMFFFCQGADQKSMQDCKSFGPYIP</sequence>
<evidence type="ECO:0000256" key="4">
    <source>
        <dbReference type="ARBA" id="ARBA00022614"/>
    </source>
</evidence>
<dbReference type="AlphaFoldDB" id="A0AA87ZY91"/>
<dbReference type="PROSITE" id="PS51450">
    <property type="entry name" value="LRR"/>
    <property type="match status" value="1"/>
</dbReference>
<evidence type="ECO:0000256" key="5">
    <source>
        <dbReference type="ARBA" id="ARBA00022729"/>
    </source>
</evidence>
<keyword evidence="4" id="KW-0433">Leucine-rich repeat</keyword>
<evidence type="ECO:0000256" key="9">
    <source>
        <dbReference type="SAM" id="SignalP"/>
    </source>
</evidence>
<keyword evidence="5 9" id="KW-0732">Signal</keyword>
<evidence type="ECO:0000256" key="7">
    <source>
        <dbReference type="ARBA" id="ARBA00023136"/>
    </source>
</evidence>
<dbReference type="Proteomes" id="UP001187192">
    <property type="component" value="Unassembled WGS sequence"/>
</dbReference>
<evidence type="ECO:0000256" key="6">
    <source>
        <dbReference type="ARBA" id="ARBA00022737"/>
    </source>
</evidence>
<dbReference type="FunFam" id="3.80.10.10:FF:000383">
    <property type="entry name" value="Leucine-rich repeat receptor protein kinase EMS1"/>
    <property type="match status" value="1"/>
</dbReference>
<dbReference type="Gene3D" id="3.80.10.10">
    <property type="entry name" value="Ribonuclease Inhibitor"/>
    <property type="match status" value="3"/>
</dbReference>